<dbReference type="VEuPathDB" id="TrichDB:TVAGG3_0385300"/>
<sequence>MNASEFLIKAATRLMYQIDCAAIIDSQLIDVISKIPGLDQNEIDVIVMEHRAHQQFYIKLVDYVKVMKQMVKEVCPFKQAISIHMYALKSIDIPFFIEVIKEHQEALSQITGIPLPKNVTTSDQAVESVSKFFPFDAILPLMFDQSFFTDLMKIMFSFTPDNFQKTISQVFKLLKHVNLNPYVKMVVSEVILDYFVGDIKLSDQKTMFKNYILTDVQFFQNCKLIISGGISSLSINKEKSDLFNIDFQPNQDYYDPLEYTPPNTISLCFDDDGVEMPLKKLNHVWILLRKIPVSISTTSSFVIISKAIDWLKTAMVKEGMEVGADELFQFFVACIVNAKLLHLPTLIKMMDNFAVTDLMSARYKYLKTQLSSAVEFVQTRQIRVPPFLIFPFDKTEENKGLSRVDEGHIILPRFTVYAFPRFKNTVVSAVLVYTGSQADTAIGYKFKISEDATETMVKLGQEFMTIPTVDGTIFTWDIDEAQDRKMIKVNDGDMASHNGDVSIISNLLLMTPSLVKFPSIELKENLLSLFTDKWRVNLSDAESALVHFVTELQSALIRKGFKGVQANGVISEIDVGIIKSIITGFRNGEFYINQKIYTFILNNSIKQNNI</sequence>
<dbReference type="VEuPathDB" id="TrichDB:TVAG_494230"/>
<dbReference type="SUPFAM" id="SSF109993">
    <property type="entry name" value="VPS9 domain"/>
    <property type="match status" value="1"/>
</dbReference>
<keyword evidence="3" id="KW-1185">Reference proteome</keyword>
<reference evidence="2" key="2">
    <citation type="journal article" date="2007" name="Science">
        <title>Draft genome sequence of the sexually transmitted pathogen Trichomonas vaginalis.</title>
        <authorList>
            <person name="Carlton J.M."/>
            <person name="Hirt R.P."/>
            <person name="Silva J.C."/>
            <person name="Delcher A.L."/>
            <person name="Schatz M."/>
            <person name="Zhao Q."/>
            <person name="Wortman J.R."/>
            <person name="Bidwell S.L."/>
            <person name="Alsmark U.C.M."/>
            <person name="Besteiro S."/>
            <person name="Sicheritz-Ponten T."/>
            <person name="Noel C.J."/>
            <person name="Dacks J.B."/>
            <person name="Foster P.G."/>
            <person name="Simillion C."/>
            <person name="Van de Peer Y."/>
            <person name="Miranda-Saavedra D."/>
            <person name="Barton G.J."/>
            <person name="Westrop G.D."/>
            <person name="Mueller S."/>
            <person name="Dessi D."/>
            <person name="Fiori P.L."/>
            <person name="Ren Q."/>
            <person name="Paulsen I."/>
            <person name="Zhang H."/>
            <person name="Bastida-Corcuera F.D."/>
            <person name="Simoes-Barbosa A."/>
            <person name="Brown M.T."/>
            <person name="Hayes R.D."/>
            <person name="Mukherjee M."/>
            <person name="Okumura C.Y."/>
            <person name="Schneider R."/>
            <person name="Smith A.J."/>
            <person name="Vanacova S."/>
            <person name="Villalvazo M."/>
            <person name="Haas B.J."/>
            <person name="Pertea M."/>
            <person name="Feldblyum T.V."/>
            <person name="Utterback T.R."/>
            <person name="Shu C.L."/>
            <person name="Osoegawa K."/>
            <person name="de Jong P.J."/>
            <person name="Hrdy I."/>
            <person name="Horvathova L."/>
            <person name="Zubacova Z."/>
            <person name="Dolezal P."/>
            <person name="Malik S.B."/>
            <person name="Logsdon J.M. Jr."/>
            <person name="Henze K."/>
            <person name="Gupta A."/>
            <person name="Wang C.C."/>
            <person name="Dunne R.L."/>
            <person name="Upcroft J.A."/>
            <person name="Upcroft P."/>
            <person name="White O."/>
            <person name="Salzberg S.L."/>
            <person name="Tang P."/>
            <person name="Chiu C.-H."/>
            <person name="Lee Y.-S."/>
            <person name="Embley T.M."/>
            <person name="Coombs G.H."/>
            <person name="Mottram J.C."/>
            <person name="Tachezy J."/>
            <person name="Fraser-Liggett C.M."/>
            <person name="Johnson P.J."/>
        </authorList>
    </citation>
    <scope>NUCLEOTIDE SEQUENCE [LARGE SCALE GENOMIC DNA]</scope>
    <source>
        <strain evidence="2">G3</strain>
    </source>
</reference>
<dbReference type="KEGG" id="tva:4775498"/>
<reference evidence="2" key="1">
    <citation type="submission" date="2006-10" db="EMBL/GenBank/DDBJ databases">
        <authorList>
            <person name="Amadeo P."/>
            <person name="Zhao Q."/>
            <person name="Wortman J."/>
            <person name="Fraser-Liggett C."/>
            <person name="Carlton J."/>
        </authorList>
    </citation>
    <scope>NUCLEOTIDE SEQUENCE</scope>
    <source>
        <strain evidence="2">G3</strain>
    </source>
</reference>
<evidence type="ECO:0000313" key="2">
    <source>
        <dbReference type="EMBL" id="EAY17481.1"/>
    </source>
</evidence>
<dbReference type="Pfam" id="PF02204">
    <property type="entry name" value="VPS9"/>
    <property type="match status" value="1"/>
</dbReference>
<evidence type="ECO:0000313" key="3">
    <source>
        <dbReference type="Proteomes" id="UP000001542"/>
    </source>
</evidence>
<gene>
    <name evidence="2" type="ORF">TVAG_494230</name>
</gene>
<accession>A2DQ54</accession>
<dbReference type="AlphaFoldDB" id="A2DQ54"/>
<dbReference type="InterPro" id="IPR037191">
    <property type="entry name" value="VPS9_dom_sf"/>
</dbReference>
<name>A2DQ54_TRIV3</name>
<dbReference type="InterPro" id="IPR003123">
    <property type="entry name" value="VPS9"/>
</dbReference>
<dbReference type="SMR" id="A2DQ54"/>
<organism evidence="2 3">
    <name type="scientific">Trichomonas vaginalis (strain ATCC PRA-98 / G3)</name>
    <dbReference type="NCBI Taxonomy" id="412133"/>
    <lineage>
        <taxon>Eukaryota</taxon>
        <taxon>Metamonada</taxon>
        <taxon>Parabasalia</taxon>
        <taxon>Trichomonadida</taxon>
        <taxon>Trichomonadidae</taxon>
        <taxon>Trichomonas</taxon>
    </lineage>
</organism>
<dbReference type="OrthoDB" id="10567989at2759"/>
<dbReference type="PROSITE" id="PS51205">
    <property type="entry name" value="VPS9"/>
    <property type="match status" value="1"/>
</dbReference>
<dbReference type="InParanoid" id="A2DQ54"/>
<protein>
    <recommendedName>
        <fullName evidence="1">VPS9 domain-containing protein</fullName>
    </recommendedName>
</protein>
<dbReference type="RefSeq" id="XP_001329616.1">
    <property type="nucleotide sequence ID" value="XM_001329581.1"/>
</dbReference>
<feature type="domain" description="VPS9" evidence="1">
    <location>
        <begin position="244"/>
        <end position="386"/>
    </location>
</feature>
<dbReference type="Proteomes" id="UP000001542">
    <property type="component" value="Unassembled WGS sequence"/>
</dbReference>
<evidence type="ECO:0000259" key="1">
    <source>
        <dbReference type="PROSITE" id="PS51205"/>
    </source>
</evidence>
<proteinExistence type="predicted"/>
<dbReference type="EMBL" id="DS113230">
    <property type="protein sequence ID" value="EAY17481.1"/>
    <property type="molecule type" value="Genomic_DNA"/>
</dbReference>
<dbReference type="Gene3D" id="1.20.1050.80">
    <property type="entry name" value="VPS9 domain"/>
    <property type="match status" value="1"/>
</dbReference>